<feature type="compositionally biased region" description="Polar residues" evidence="2">
    <location>
        <begin position="235"/>
        <end position="255"/>
    </location>
</feature>
<dbReference type="InterPro" id="IPR045899">
    <property type="entry name" value="ATL71-like"/>
</dbReference>
<reference evidence="4 5" key="1">
    <citation type="journal article" date="2020" name="G3 (Bethesda)">
        <title>Improved Reference Genome for Cyclotella cryptica CCMP332, a Model for Cell Wall Morphogenesis, Salinity Adaptation, and Lipid Production in Diatoms (Bacillariophyta).</title>
        <authorList>
            <person name="Roberts W.R."/>
            <person name="Downey K.M."/>
            <person name="Ruck E.C."/>
            <person name="Traller J.C."/>
            <person name="Alverson A.J."/>
        </authorList>
    </citation>
    <scope>NUCLEOTIDE SEQUENCE [LARGE SCALE GENOMIC DNA]</scope>
    <source>
        <strain evidence="4 5">CCMP332</strain>
    </source>
</reference>
<evidence type="ECO:0000256" key="2">
    <source>
        <dbReference type="SAM" id="MobiDB-lite"/>
    </source>
</evidence>
<feature type="region of interest" description="Disordered" evidence="2">
    <location>
        <begin position="231"/>
        <end position="256"/>
    </location>
</feature>
<dbReference type="SUPFAM" id="SSF57850">
    <property type="entry name" value="RING/U-box"/>
    <property type="match status" value="1"/>
</dbReference>
<evidence type="ECO:0000259" key="3">
    <source>
        <dbReference type="PROSITE" id="PS50089"/>
    </source>
</evidence>
<gene>
    <name evidence="4" type="ORF">HJC23_004410</name>
</gene>
<keyword evidence="1" id="KW-0479">Metal-binding</keyword>
<feature type="region of interest" description="Disordered" evidence="2">
    <location>
        <begin position="1150"/>
        <end position="1171"/>
    </location>
</feature>
<feature type="compositionally biased region" description="Polar residues" evidence="2">
    <location>
        <begin position="132"/>
        <end position="143"/>
    </location>
</feature>
<name>A0ABD3QFB7_9STRA</name>
<organism evidence="4 5">
    <name type="scientific">Cyclotella cryptica</name>
    <dbReference type="NCBI Taxonomy" id="29204"/>
    <lineage>
        <taxon>Eukaryota</taxon>
        <taxon>Sar</taxon>
        <taxon>Stramenopiles</taxon>
        <taxon>Ochrophyta</taxon>
        <taxon>Bacillariophyta</taxon>
        <taxon>Coscinodiscophyceae</taxon>
        <taxon>Thalassiosirophycidae</taxon>
        <taxon>Stephanodiscales</taxon>
        <taxon>Stephanodiscaceae</taxon>
        <taxon>Cyclotella</taxon>
    </lineage>
</organism>
<dbReference type="InterPro" id="IPR015915">
    <property type="entry name" value="Kelch-typ_b-propeller"/>
</dbReference>
<dbReference type="PANTHER" id="PTHR46719:SF7">
    <property type="entry name" value="RING-H2 FINGER PROTEIN ATL71-RELATED"/>
    <property type="match status" value="1"/>
</dbReference>
<dbReference type="GO" id="GO:0008270">
    <property type="term" value="F:zinc ion binding"/>
    <property type="evidence" value="ECO:0007669"/>
    <property type="project" value="UniProtKB-KW"/>
</dbReference>
<dbReference type="PROSITE" id="PS50089">
    <property type="entry name" value="ZF_RING_2"/>
    <property type="match status" value="1"/>
</dbReference>
<dbReference type="CDD" id="cd16454">
    <property type="entry name" value="RING-H2_PA-TM-RING"/>
    <property type="match status" value="1"/>
</dbReference>
<evidence type="ECO:0000256" key="1">
    <source>
        <dbReference type="PROSITE-ProRule" id="PRU00175"/>
    </source>
</evidence>
<keyword evidence="5" id="KW-1185">Reference proteome</keyword>
<dbReference type="AlphaFoldDB" id="A0ABD3QFB7"/>
<protein>
    <recommendedName>
        <fullName evidence="3">RING-type domain-containing protein</fullName>
    </recommendedName>
</protein>
<dbReference type="InterPro" id="IPR013083">
    <property type="entry name" value="Znf_RING/FYVE/PHD"/>
</dbReference>
<keyword evidence="1" id="KW-0863">Zinc-finger</keyword>
<keyword evidence="1" id="KW-0862">Zinc</keyword>
<sequence length="1171" mass="131765">MYMAILLDLLSARPGATIKRANMDTREIHAGDADSNYDNFDKLVRYYQQQLTDDEVLERHSQATLSGDRQSAQPMNRNILARRKQTVLHAINGHSADGKGTGDGDVTSRVLDDLLGQSPTMADTFMEEASSHNRTATPSSQGGDSFRKANYEPGAPSHLLASPWWVRIKEEHGGNGNSFVPISRRAASSVVYTQKTVDREDKKRRDLLLDRMDASKNSTDCDLILNKKGERVGNVNPSTKSRTNDNSAGINSTSGDIMRKQETPKDYVIKTIHVDTKERILTGKETHRSQTTKSTIDSKQHQEFMIISGGYTDDDWKTFPVYAFPLTSSARTGSGEWIDLSPHPTELPKEGNAKSWCDSQDNFAARDRFRQEAKYFDMNVLKNKNMTDTDPWAHADPCAPLGRMGHSSFVYNNYLYVFGGLIYDAEQAPTGSGNKESFRLEDVPYMYRLDIQEMFEARKVTASTNNRRDRRRSEDKSLNHDLETLLEENHAIQRSETHDSSSESIHVVKTSNRKVKGWQRIIPRVKPFPTDNESTAMTASEVLIKLINRGEMQGGLWNGKFVMYGGLRIALLDGTSPRATSTVIKGPSHATRGSSQISSRVIEFPLGDVWAYDIKIDAFEKITNDFGDPVSGQVDTEDFVDDKADNYYDDKSWSEFDEFVFPRPRTAHAATVVGDELVIHGGMGWNRQEADWDRHTKWETYDDLWILDLTTLQWKQRFMLPSLACSYHSLVGYDMKNLMGWGKEFVNFTSWDGPVVAAFGGYTNGIDIFSGEVVTYVSDDLLVSFPAPVEGGAFGGNSLWLKASNPDKTKYPEMISNRVEHVAVMSNETGSMFVWGGQRQDTSNVKGVWMMNLAGRGSRVSFEQAEDYGIYDEYWATSSVLHAIVIMIMFLSITLKILLELTKWCNEVILGQSNERAALSAFEDFTAQDFAGDAAPDYSGDRGLHPQIISTIPEKVYRSKQNNDSSVEEDSKQDDCCPICLVDYAEGDTLRVLPCGHYMHKTCVDAWLINNPSCPSCRHSLSELVDDHPLIHLQTLRSRLSTSRSSALAQMIFIPGSSQIRIAQGSRDDANNEVEMVAHFFDGPLFDLQVLSAQELSEEVSYFSNEYRDIYTFDAGPTNISRRSRRERTSRLARFRRNVAIIRRNRRAAHNGITSPPLTEPFDENTEIPLV</sequence>
<feature type="domain" description="RING-type" evidence="3">
    <location>
        <begin position="977"/>
        <end position="1018"/>
    </location>
</feature>
<comment type="caution">
    <text evidence="4">The sequence shown here is derived from an EMBL/GenBank/DDBJ whole genome shotgun (WGS) entry which is preliminary data.</text>
</comment>
<evidence type="ECO:0000313" key="5">
    <source>
        <dbReference type="Proteomes" id="UP001516023"/>
    </source>
</evidence>
<accession>A0ABD3QFB7</accession>
<dbReference type="EMBL" id="JABMIG020000044">
    <property type="protein sequence ID" value="KAL3798659.1"/>
    <property type="molecule type" value="Genomic_DNA"/>
</dbReference>
<dbReference type="Gene3D" id="3.30.40.10">
    <property type="entry name" value="Zinc/RING finger domain, C3HC4 (zinc finger)"/>
    <property type="match status" value="1"/>
</dbReference>
<dbReference type="PANTHER" id="PTHR46719">
    <property type="entry name" value="TRANSCRIPTION FACTOR C2H2 FAMILY-RELATED"/>
    <property type="match status" value="1"/>
</dbReference>
<dbReference type="InterPro" id="IPR001841">
    <property type="entry name" value="Znf_RING"/>
</dbReference>
<dbReference type="SUPFAM" id="SSF117281">
    <property type="entry name" value="Kelch motif"/>
    <property type="match status" value="1"/>
</dbReference>
<dbReference type="SMART" id="SM00184">
    <property type="entry name" value="RING"/>
    <property type="match status" value="1"/>
</dbReference>
<feature type="compositionally biased region" description="Acidic residues" evidence="2">
    <location>
        <begin position="1161"/>
        <end position="1171"/>
    </location>
</feature>
<evidence type="ECO:0000313" key="4">
    <source>
        <dbReference type="EMBL" id="KAL3798659.1"/>
    </source>
</evidence>
<dbReference type="Proteomes" id="UP001516023">
    <property type="component" value="Unassembled WGS sequence"/>
</dbReference>
<feature type="region of interest" description="Disordered" evidence="2">
    <location>
        <begin position="127"/>
        <end position="151"/>
    </location>
</feature>
<proteinExistence type="predicted"/>
<dbReference type="Pfam" id="PF13639">
    <property type="entry name" value="zf-RING_2"/>
    <property type="match status" value="1"/>
</dbReference>
<dbReference type="Gene3D" id="2.120.10.80">
    <property type="entry name" value="Kelch-type beta propeller"/>
    <property type="match status" value="2"/>
</dbReference>